<evidence type="ECO:0000313" key="1">
    <source>
        <dbReference type="EMBL" id="KAK8894408.1"/>
    </source>
</evidence>
<dbReference type="Proteomes" id="UP001470230">
    <property type="component" value="Unassembled WGS sequence"/>
</dbReference>
<protein>
    <submittedName>
        <fullName evidence="1">Uncharacterized protein</fullName>
    </submittedName>
</protein>
<dbReference type="EMBL" id="JAPFFF010000003">
    <property type="protein sequence ID" value="KAK8894408.1"/>
    <property type="molecule type" value="Genomic_DNA"/>
</dbReference>
<reference evidence="1 2" key="1">
    <citation type="submission" date="2024-04" db="EMBL/GenBank/DDBJ databases">
        <title>Tritrichomonas musculus Genome.</title>
        <authorList>
            <person name="Alves-Ferreira E."/>
            <person name="Grigg M."/>
            <person name="Lorenzi H."/>
            <person name="Galac M."/>
        </authorList>
    </citation>
    <scope>NUCLEOTIDE SEQUENCE [LARGE SCALE GENOMIC DNA]</scope>
    <source>
        <strain evidence="1 2">EAF2021</strain>
    </source>
</reference>
<gene>
    <name evidence="1" type="ORF">M9Y10_022843</name>
</gene>
<name>A0ABR2KUB8_9EUKA</name>
<keyword evidence="2" id="KW-1185">Reference proteome</keyword>
<accession>A0ABR2KUB8</accession>
<evidence type="ECO:0000313" key="2">
    <source>
        <dbReference type="Proteomes" id="UP001470230"/>
    </source>
</evidence>
<proteinExistence type="predicted"/>
<comment type="caution">
    <text evidence="1">The sequence shown here is derived from an EMBL/GenBank/DDBJ whole genome shotgun (WGS) entry which is preliminary data.</text>
</comment>
<organism evidence="1 2">
    <name type="scientific">Tritrichomonas musculus</name>
    <dbReference type="NCBI Taxonomy" id="1915356"/>
    <lineage>
        <taxon>Eukaryota</taxon>
        <taxon>Metamonada</taxon>
        <taxon>Parabasalia</taxon>
        <taxon>Tritrichomonadida</taxon>
        <taxon>Tritrichomonadidae</taxon>
        <taxon>Tritrichomonas</taxon>
    </lineage>
</organism>
<sequence length="246" mass="28947">MYPYDHIDTDLRNWRSGGWNASKMTVKVNGRWSYIYNYDSSVPTNVKEPISLNGPYIPPNHRNEPFEATTAPKSHPLRTSALQQRNIISKAPICYINHNYSKIQKEETKLSLQGSRLKSRTKTNSPSLINNQKFTHDYNELTFDQRKEDQLKTEQSMNYNIQVIPFWVNKDNKIKDLRERTALDSRMKKRDQIRLKQIKRAQKKPRPLTSSFSNTDTIIRDDSVLKESQKLSQFSQTIPKRMFYVC</sequence>